<proteinExistence type="predicted"/>
<dbReference type="AlphaFoldDB" id="A0A1F5KCW1"/>
<dbReference type="Proteomes" id="UP000176527">
    <property type="component" value="Unassembled WGS sequence"/>
</dbReference>
<evidence type="ECO:0000313" key="1">
    <source>
        <dbReference type="EMBL" id="OGE38694.1"/>
    </source>
</evidence>
<accession>A0A1F5KCW1</accession>
<sequence>MGVKEKGYRFRPENVDPNRLIRILTGWNYEDHLFSYRVVGEGQRENERREWIFTSPDEKLKLSIDRQKPVGVGFIIGRFSQFSTDRVKSILAEARPNLGWIFKCKGLDGLVYDISTNGDNRYQSEMTIFKGRDRIFRLRQEIDLRKKIIVVEDGNIRL</sequence>
<evidence type="ECO:0000313" key="2">
    <source>
        <dbReference type="Proteomes" id="UP000176527"/>
    </source>
</evidence>
<protein>
    <submittedName>
        <fullName evidence="1">Uncharacterized protein</fullName>
    </submittedName>
</protein>
<dbReference type="EMBL" id="MFDE01000014">
    <property type="protein sequence ID" value="OGE38694.1"/>
    <property type="molecule type" value="Genomic_DNA"/>
</dbReference>
<reference evidence="1 2" key="1">
    <citation type="journal article" date="2016" name="Nat. Commun.">
        <title>Thousands of microbial genomes shed light on interconnected biogeochemical processes in an aquifer system.</title>
        <authorList>
            <person name="Anantharaman K."/>
            <person name="Brown C.T."/>
            <person name="Hug L.A."/>
            <person name="Sharon I."/>
            <person name="Castelle C.J."/>
            <person name="Probst A.J."/>
            <person name="Thomas B.C."/>
            <person name="Singh A."/>
            <person name="Wilkins M.J."/>
            <person name="Karaoz U."/>
            <person name="Brodie E.L."/>
            <person name="Williams K.H."/>
            <person name="Hubbard S.S."/>
            <person name="Banfield J.F."/>
        </authorList>
    </citation>
    <scope>NUCLEOTIDE SEQUENCE [LARGE SCALE GENOMIC DNA]</scope>
</reference>
<organism evidence="1 2">
    <name type="scientific">Candidatus Daviesbacteria bacterium RIFCSPHIGHO2_12_FULL_37_11</name>
    <dbReference type="NCBI Taxonomy" id="1797777"/>
    <lineage>
        <taxon>Bacteria</taxon>
        <taxon>Candidatus Daviesiibacteriota</taxon>
    </lineage>
</organism>
<comment type="caution">
    <text evidence="1">The sequence shown here is derived from an EMBL/GenBank/DDBJ whole genome shotgun (WGS) entry which is preliminary data.</text>
</comment>
<gene>
    <name evidence="1" type="ORF">A3F00_03435</name>
</gene>
<name>A0A1F5KCW1_9BACT</name>